<comment type="caution">
    <text evidence="1">The sequence shown here is derived from an EMBL/GenBank/DDBJ whole genome shotgun (WGS) entry which is preliminary data.</text>
</comment>
<proteinExistence type="predicted"/>
<dbReference type="EMBL" id="NKXS01000066">
    <property type="protein sequence ID" value="PIN26653.1"/>
    <property type="molecule type" value="Genomic_DNA"/>
</dbReference>
<gene>
    <name evidence="1" type="ORF">CDL12_00586</name>
</gene>
<reference evidence="2" key="1">
    <citation type="journal article" date="2018" name="Gigascience">
        <title>Genome assembly of the Pink Ipe (Handroanthus impetiginosus, Bignoniaceae), a highly valued, ecologically keystone Neotropical timber forest tree.</title>
        <authorList>
            <person name="Silva-Junior O.B."/>
            <person name="Grattapaglia D."/>
            <person name="Novaes E."/>
            <person name="Collevatti R.G."/>
        </authorList>
    </citation>
    <scope>NUCLEOTIDE SEQUENCE [LARGE SCALE GENOMIC DNA]</scope>
    <source>
        <strain evidence="2">cv. UFG-1</strain>
    </source>
</reference>
<dbReference type="AlphaFoldDB" id="A0A2G9IA70"/>
<dbReference type="Proteomes" id="UP000231279">
    <property type="component" value="Unassembled WGS sequence"/>
</dbReference>
<name>A0A2G9IA70_9LAMI</name>
<evidence type="ECO:0000313" key="1">
    <source>
        <dbReference type="EMBL" id="PIN26653.1"/>
    </source>
</evidence>
<accession>A0A2G9IA70</accession>
<protein>
    <submittedName>
        <fullName evidence="1">Uncharacterized protein</fullName>
    </submittedName>
</protein>
<keyword evidence="2" id="KW-1185">Reference proteome</keyword>
<evidence type="ECO:0000313" key="2">
    <source>
        <dbReference type="Proteomes" id="UP000231279"/>
    </source>
</evidence>
<sequence length="41" mass="4983">MLKLCMSMMASWLRRLALYPCTLCWFNSLLILRHSIRYCPF</sequence>
<organism evidence="1 2">
    <name type="scientific">Handroanthus impetiginosus</name>
    <dbReference type="NCBI Taxonomy" id="429701"/>
    <lineage>
        <taxon>Eukaryota</taxon>
        <taxon>Viridiplantae</taxon>
        <taxon>Streptophyta</taxon>
        <taxon>Embryophyta</taxon>
        <taxon>Tracheophyta</taxon>
        <taxon>Spermatophyta</taxon>
        <taxon>Magnoliopsida</taxon>
        <taxon>eudicotyledons</taxon>
        <taxon>Gunneridae</taxon>
        <taxon>Pentapetalae</taxon>
        <taxon>asterids</taxon>
        <taxon>lamiids</taxon>
        <taxon>Lamiales</taxon>
        <taxon>Bignoniaceae</taxon>
        <taxon>Crescentiina</taxon>
        <taxon>Tabebuia alliance</taxon>
        <taxon>Handroanthus</taxon>
    </lineage>
</organism>